<dbReference type="KEGG" id="rrz:CS378_13005"/>
<proteinExistence type="predicted"/>
<dbReference type="GeneID" id="66837896"/>
<evidence type="ECO:0000313" key="2">
    <source>
        <dbReference type="Proteomes" id="UP000042997"/>
    </source>
</evidence>
<dbReference type="InterPro" id="IPR013520">
    <property type="entry name" value="Ribonucl_H"/>
</dbReference>
<accession>A0A098BTK6</accession>
<sequence>MTHWPDRPICAFDLETTDRDPRVARIVTASVVVLDGDTVSSRTWLLDPGIEISEETAAIHGVTTERARAEGLEYTAGYTQIREALCEAWVRDHIVVAFNASYDLTVVDAEGRRLGLPGLETGLVFDPYVVDREMDRDREGSRTLQAVCDAYGIALTAAHQAEADALAAGQLARALCTRFPQLADLDIMTDQAAWHAERQRTFAEYLAGLGRDVSDVDPQWPIRGIA</sequence>
<name>A0A098BTK6_9NOCA</name>
<dbReference type="RefSeq" id="WP_029539975.1">
    <property type="nucleotide sequence ID" value="NZ_CP023714.1"/>
</dbReference>
<dbReference type="AlphaFoldDB" id="A0A098BTK6"/>
<reference evidence="1 2" key="1">
    <citation type="journal article" date="2014" name="Genome Announc.">
        <title>Draft Genome Sequence of Propane- and Butane-Oxidizing Actinobacterium Rhodococcus ruber IEGM 231.</title>
        <authorList>
            <person name="Ivshina I.B."/>
            <person name="Kuyukina M.S."/>
            <person name="Krivoruchko A.V."/>
            <person name="Barbe V."/>
            <person name="Fischer C."/>
        </authorList>
    </citation>
    <scope>NUCLEOTIDE SEQUENCE [LARGE SCALE GENOMIC DNA]</scope>
</reference>
<dbReference type="NCBIfam" id="NF005927">
    <property type="entry name" value="PRK07942.1"/>
    <property type="match status" value="1"/>
</dbReference>
<dbReference type="SUPFAM" id="SSF53098">
    <property type="entry name" value="Ribonuclease H-like"/>
    <property type="match status" value="1"/>
</dbReference>
<dbReference type="CDD" id="cd06127">
    <property type="entry name" value="DEDDh"/>
    <property type="match status" value="1"/>
</dbReference>
<dbReference type="GO" id="GO:0003676">
    <property type="term" value="F:nucleic acid binding"/>
    <property type="evidence" value="ECO:0007669"/>
    <property type="project" value="InterPro"/>
</dbReference>
<dbReference type="OrthoDB" id="9791657at2"/>
<dbReference type="InterPro" id="IPR012337">
    <property type="entry name" value="RNaseH-like_sf"/>
</dbReference>
<dbReference type="EMBL" id="CCSD01000100">
    <property type="protein sequence ID" value="CDZ91582.1"/>
    <property type="molecule type" value="Genomic_DNA"/>
</dbReference>
<dbReference type="eggNOG" id="COG0847">
    <property type="taxonomic scope" value="Bacteria"/>
</dbReference>
<dbReference type="InterPro" id="IPR036397">
    <property type="entry name" value="RNaseH_sf"/>
</dbReference>
<dbReference type="Gene3D" id="3.30.420.10">
    <property type="entry name" value="Ribonuclease H-like superfamily/Ribonuclease H"/>
    <property type="match status" value="1"/>
</dbReference>
<dbReference type="Pfam" id="PF00929">
    <property type="entry name" value="RNase_T"/>
    <property type="match status" value="1"/>
</dbReference>
<dbReference type="Proteomes" id="UP000042997">
    <property type="component" value="Unassembled WGS sequence"/>
</dbReference>
<dbReference type="SMART" id="SM00479">
    <property type="entry name" value="EXOIII"/>
    <property type="match status" value="1"/>
</dbReference>
<gene>
    <name evidence="1" type="ORF">RHRU231_850042</name>
</gene>
<protein>
    <submittedName>
        <fullName evidence="1">DNA polymerase III subunit epsilon</fullName>
    </submittedName>
</protein>
<organism evidence="1 2">
    <name type="scientific">Rhodococcus ruber</name>
    <dbReference type="NCBI Taxonomy" id="1830"/>
    <lineage>
        <taxon>Bacteria</taxon>
        <taxon>Bacillati</taxon>
        <taxon>Actinomycetota</taxon>
        <taxon>Actinomycetes</taxon>
        <taxon>Mycobacteriales</taxon>
        <taxon>Nocardiaceae</taxon>
        <taxon>Rhodococcus</taxon>
    </lineage>
</organism>
<evidence type="ECO:0000313" key="1">
    <source>
        <dbReference type="EMBL" id="CDZ91582.1"/>
    </source>
</evidence>
<dbReference type="GO" id="GO:0004527">
    <property type="term" value="F:exonuclease activity"/>
    <property type="evidence" value="ECO:0007669"/>
    <property type="project" value="UniProtKB-ARBA"/>
</dbReference>